<evidence type="ECO:0000313" key="1">
    <source>
        <dbReference type="EMBL" id="KAJ4947945.1"/>
    </source>
</evidence>
<reference evidence="1" key="1">
    <citation type="submission" date="2022-11" db="EMBL/GenBank/DDBJ databases">
        <title>Chromosome-level genome of Pogonophryne albipinna.</title>
        <authorList>
            <person name="Jo E."/>
        </authorList>
    </citation>
    <scope>NUCLEOTIDE SEQUENCE</scope>
    <source>
        <strain evidence="1">SGF0006</strain>
        <tissue evidence="1">Muscle</tissue>
    </source>
</reference>
<dbReference type="EMBL" id="JAPTMU010000002">
    <property type="protein sequence ID" value="KAJ4947945.1"/>
    <property type="molecule type" value="Genomic_DNA"/>
</dbReference>
<keyword evidence="2" id="KW-1185">Reference proteome</keyword>
<dbReference type="AlphaFoldDB" id="A0AAD6BPF3"/>
<name>A0AAD6BPF3_9TELE</name>
<proteinExistence type="predicted"/>
<evidence type="ECO:0000313" key="2">
    <source>
        <dbReference type="Proteomes" id="UP001219934"/>
    </source>
</evidence>
<gene>
    <name evidence="1" type="ORF">JOQ06_009974</name>
</gene>
<dbReference type="Proteomes" id="UP001219934">
    <property type="component" value="Unassembled WGS sequence"/>
</dbReference>
<accession>A0AAD6BPF3</accession>
<organism evidence="1 2">
    <name type="scientific">Pogonophryne albipinna</name>
    <dbReference type="NCBI Taxonomy" id="1090488"/>
    <lineage>
        <taxon>Eukaryota</taxon>
        <taxon>Metazoa</taxon>
        <taxon>Chordata</taxon>
        <taxon>Craniata</taxon>
        <taxon>Vertebrata</taxon>
        <taxon>Euteleostomi</taxon>
        <taxon>Actinopterygii</taxon>
        <taxon>Neopterygii</taxon>
        <taxon>Teleostei</taxon>
        <taxon>Neoteleostei</taxon>
        <taxon>Acanthomorphata</taxon>
        <taxon>Eupercaria</taxon>
        <taxon>Perciformes</taxon>
        <taxon>Notothenioidei</taxon>
        <taxon>Pogonophryne</taxon>
    </lineage>
</organism>
<comment type="caution">
    <text evidence="1">The sequence shown here is derived from an EMBL/GenBank/DDBJ whole genome shotgun (WGS) entry which is preliminary data.</text>
</comment>
<sequence length="80" mass="9094">MMSESSGEEPSKEPLQRTNVDLKNNKCFCFFSVLLTKFIVCRTQLMSLFTICPSCCGETQGNVEQQEGTYIKIKQVRGYV</sequence>
<protein>
    <submittedName>
        <fullName evidence="1">Uncharacterized protein</fullName>
    </submittedName>
</protein>